<name>A0A430KP49_9GAMM</name>
<dbReference type="Proteomes" id="UP000283087">
    <property type="component" value="Unassembled WGS sequence"/>
</dbReference>
<organism evidence="6 7">
    <name type="scientific">Amphritea opalescens</name>
    <dbReference type="NCBI Taxonomy" id="2490544"/>
    <lineage>
        <taxon>Bacteria</taxon>
        <taxon>Pseudomonadati</taxon>
        <taxon>Pseudomonadota</taxon>
        <taxon>Gammaproteobacteria</taxon>
        <taxon>Oceanospirillales</taxon>
        <taxon>Oceanospirillaceae</taxon>
        <taxon>Amphritea</taxon>
    </lineage>
</organism>
<dbReference type="OrthoDB" id="1083028at2"/>
<evidence type="ECO:0000313" key="6">
    <source>
        <dbReference type="EMBL" id="RTE65232.1"/>
    </source>
</evidence>
<keyword evidence="2" id="KW-0997">Cell inner membrane</keyword>
<keyword evidence="7" id="KW-1185">Reference proteome</keyword>
<dbReference type="RefSeq" id="WP_126159179.1">
    <property type="nucleotide sequence ID" value="NZ_RQXW01000012.1"/>
</dbReference>
<dbReference type="AlphaFoldDB" id="A0A430KP49"/>
<dbReference type="EMBL" id="RQXW01000012">
    <property type="protein sequence ID" value="RTE65232.1"/>
    <property type="molecule type" value="Genomic_DNA"/>
</dbReference>
<comment type="caution">
    <text evidence="6">The sequence shown here is derived from an EMBL/GenBank/DDBJ whole genome shotgun (WGS) entry which is preliminary data.</text>
</comment>
<evidence type="ECO:0000256" key="5">
    <source>
        <dbReference type="ARBA" id="ARBA00023136"/>
    </source>
</evidence>
<evidence type="ECO:0000256" key="1">
    <source>
        <dbReference type="ARBA" id="ARBA00022475"/>
    </source>
</evidence>
<dbReference type="Pfam" id="PF07429">
    <property type="entry name" value="Glyco_transf_56"/>
    <property type="match status" value="1"/>
</dbReference>
<evidence type="ECO:0000256" key="2">
    <source>
        <dbReference type="ARBA" id="ARBA00022519"/>
    </source>
</evidence>
<dbReference type="InterPro" id="IPR009993">
    <property type="entry name" value="WecF"/>
</dbReference>
<keyword evidence="4 6" id="KW-0808">Transferase</keyword>
<evidence type="ECO:0000313" key="7">
    <source>
        <dbReference type="Proteomes" id="UP000283087"/>
    </source>
</evidence>
<gene>
    <name evidence="6" type="ORF">EH243_13395</name>
</gene>
<sequence length="396" mass="46012">MKILHLATDDKFIDHAYFVFEKVYPGQNDVWIISKSANLKFVKIKPKRKIVVKLFQKKTPKVSKSYYQNFDLVVFHSFGDSLYPEIFNIPKGTPTVWLGWGYDYYDLICKPENLLLEETKKLRIKNHKLKVRAVASMMLQFMFKVTGVSKSRYEAIHKITLFSPVLPEEYELVRNSRNWNSFPESARWNYGTMEDHLIKGFEGEQVDGDAILIGNSASFTCNHKETLDFLHSKGISNRYLIAPLSYGDKNYGEKISSIGNELFGKKFKPLTEFMPVKDYVATIRKCGYVIMNHKRQQAVGNIVIMLYLGARVFLREENPTYLFLKEQGVLLSSVQELEKDFSLLEKPLSVEEKETNKRLVSEYWGRDNAIRQTKNLIEQTFKLKGKHSNGQKRILV</sequence>
<dbReference type="GO" id="GO:0008417">
    <property type="term" value="F:fucosyltransferase activity"/>
    <property type="evidence" value="ECO:0007669"/>
    <property type="project" value="InterPro"/>
</dbReference>
<evidence type="ECO:0000256" key="4">
    <source>
        <dbReference type="ARBA" id="ARBA00022679"/>
    </source>
</evidence>
<proteinExistence type="predicted"/>
<dbReference type="GO" id="GO:0009246">
    <property type="term" value="P:enterobacterial common antigen biosynthetic process"/>
    <property type="evidence" value="ECO:0007669"/>
    <property type="project" value="InterPro"/>
</dbReference>
<reference evidence="6 7" key="1">
    <citation type="submission" date="2018-11" db="EMBL/GenBank/DDBJ databases">
        <title>The draft genome sequence of Amphritea opalescens ANRC-JH13T.</title>
        <authorList>
            <person name="Fang Z."/>
            <person name="Zhang Y."/>
            <person name="Han X."/>
        </authorList>
    </citation>
    <scope>NUCLEOTIDE SEQUENCE [LARGE SCALE GENOMIC DNA]</scope>
    <source>
        <strain evidence="6 7">ANRC-JH13</strain>
    </source>
</reference>
<keyword evidence="5" id="KW-0472">Membrane</keyword>
<keyword evidence="3 6" id="KW-0328">Glycosyltransferase</keyword>
<evidence type="ECO:0000256" key="3">
    <source>
        <dbReference type="ARBA" id="ARBA00022676"/>
    </source>
</evidence>
<keyword evidence="1" id="KW-1003">Cell membrane</keyword>
<accession>A0A430KP49</accession>
<protein>
    <submittedName>
        <fullName evidence="6">4-alpha-L-fucosyltransferase (Fuc4NAc transferase)</fullName>
    </submittedName>
</protein>